<name>A0A268FB71_NIACI</name>
<dbReference type="Pfam" id="PF02397">
    <property type="entry name" value="Bac_transf"/>
    <property type="match status" value="1"/>
</dbReference>
<accession>A0A268FB71</accession>
<dbReference type="GO" id="GO:0016020">
    <property type="term" value="C:membrane"/>
    <property type="evidence" value="ECO:0007669"/>
    <property type="project" value="UniProtKB-SubCell"/>
</dbReference>
<dbReference type="AlphaFoldDB" id="A0A268FB71"/>
<dbReference type="KEGG" id="bcir:C2I06_20545"/>
<sequence>MQANRSIHILKEISIVQANNLKSSKKVSFYQIFKRMMDLFIASIGIVITLPLILLFAILIRIDSPGSPFYVQQRVGKNGKCFRLIKLRSMRMDAEKDGEKWAEVNDPRITKIGSFIRKTRIDELPQLFSVLKGDMSIIGPRPERPSFTEQFSKEIDGFSNRLLVKPGLTGLAQVNGGYDITPREKLKYDLQYINNVTFSLEMKILVKTIKVVLTGEGAR</sequence>
<dbReference type="PANTHER" id="PTHR30576:SF0">
    <property type="entry name" value="UNDECAPRENYL-PHOSPHATE N-ACETYLGALACTOSAMINYL 1-PHOSPHATE TRANSFERASE-RELATED"/>
    <property type="match status" value="1"/>
</dbReference>
<comment type="similarity">
    <text evidence="2">Belongs to the bacterial sugar transferase family.</text>
</comment>
<evidence type="ECO:0000256" key="3">
    <source>
        <dbReference type="ARBA" id="ARBA00022679"/>
    </source>
</evidence>
<comment type="subcellular location">
    <subcellularLocation>
        <location evidence="1">Membrane</location>
        <topology evidence="1">Multi-pass membrane protein</topology>
    </subcellularLocation>
</comment>
<dbReference type="PANTHER" id="PTHR30576">
    <property type="entry name" value="COLANIC BIOSYNTHESIS UDP-GLUCOSE LIPID CARRIER TRANSFERASE"/>
    <property type="match status" value="1"/>
</dbReference>
<dbReference type="Proteomes" id="UP000216961">
    <property type="component" value="Unassembled WGS sequence"/>
</dbReference>
<keyword evidence="3 7" id="KW-0808">Transferase</keyword>
<dbReference type="InterPro" id="IPR003362">
    <property type="entry name" value="Bact_transf"/>
</dbReference>
<protein>
    <submittedName>
        <fullName evidence="7">UDP-phosphate N-acetylgalactosaminyl-1-phosphate transferase</fullName>
    </submittedName>
</protein>
<evidence type="ECO:0000256" key="2">
    <source>
        <dbReference type="ARBA" id="ARBA00006464"/>
    </source>
</evidence>
<reference evidence="7 8" key="1">
    <citation type="submission" date="2017-07" db="EMBL/GenBank/DDBJ databases">
        <title>Isolation and whole genome analysis of endospore-forming bacteria from heroin.</title>
        <authorList>
            <person name="Kalinowski J."/>
            <person name="Ahrens B."/>
            <person name="Al-Dilaimi A."/>
            <person name="Winkler A."/>
            <person name="Wibberg D."/>
            <person name="Schleenbecker U."/>
            <person name="Ruckert C."/>
            <person name="Wolfel R."/>
            <person name="Grass G."/>
        </authorList>
    </citation>
    <scope>NUCLEOTIDE SEQUENCE [LARGE SCALE GENOMIC DNA]</scope>
    <source>
        <strain evidence="7 8">7521-2</strain>
    </source>
</reference>
<dbReference type="EMBL" id="NPBQ01000088">
    <property type="protein sequence ID" value="PAD82599.1"/>
    <property type="molecule type" value="Genomic_DNA"/>
</dbReference>
<comment type="caution">
    <text evidence="7">The sequence shown here is derived from an EMBL/GenBank/DDBJ whole genome shotgun (WGS) entry which is preliminary data.</text>
</comment>
<evidence type="ECO:0000256" key="4">
    <source>
        <dbReference type="ARBA" id="ARBA00022692"/>
    </source>
</evidence>
<keyword evidence="6" id="KW-0472">Membrane</keyword>
<evidence type="ECO:0000313" key="7">
    <source>
        <dbReference type="EMBL" id="PAD82599.1"/>
    </source>
</evidence>
<evidence type="ECO:0000313" key="8">
    <source>
        <dbReference type="Proteomes" id="UP000216961"/>
    </source>
</evidence>
<proteinExistence type="inferred from homology"/>
<dbReference type="InterPro" id="IPR017475">
    <property type="entry name" value="EPS_sugar_tfrase"/>
</dbReference>
<evidence type="ECO:0000256" key="5">
    <source>
        <dbReference type="ARBA" id="ARBA00022989"/>
    </source>
</evidence>
<dbReference type="RefSeq" id="WP_095331147.1">
    <property type="nucleotide sequence ID" value="NZ_CP026031.1"/>
</dbReference>
<keyword evidence="4" id="KW-0812">Transmembrane</keyword>
<dbReference type="GO" id="GO:0016780">
    <property type="term" value="F:phosphotransferase activity, for other substituted phosphate groups"/>
    <property type="evidence" value="ECO:0007669"/>
    <property type="project" value="TreeGrafter"/>
</dbReference>
<dbReference type="NCBIfam" id="TIGR03025">
    <property type="entry name" value="EPS_sugtrans"/>
    <property type="match status" value="1"/>
</dbReference>
<organism evidence="7 8">
    <name type="scientific">Niallia circulans</name>
    <name type="common">Bacillus circulans</name>
    <dbReference type="NCBI Taxonomy" id="1397"/>
    <lineage>
        <taxon>Bacteria</taxon>
        <taxon>Bacillati</taxon>
        <taxon>Bacillota</taxon>
        <taxon>Bacilli</taxon>
        <taxon>Bacillales</taxon>
        <taxon>Bacillaceae</taxon>
        <taxon>Niallia</taxon>
    </lineage>
</organism>
<keyword evidence="5" id="KW-1133">Transmembrane helix</keyword>
<evidence type="ECO:0000256" key="1">
    <source>
        <dbReference type="ARBA" id="ARBA00004141"/>
    </source>
</evidence>
<gene>
    <name evidence="7" type="ORF">CHH57_14345</name>
</gene>
<evidence type="ECO:0000256" key="6">
    <source>
        <dbReference type="ARBA" id="ARBA00023136"/>
    </source>
</evidence>